<dbReference type="Gene3D" id="3.30.70.360">
    <property type="match status" value="1"/>
</dbReference>
<dbReference type="InterPro" id="IPR036264">
    <property type="entry name" value="Bact_exopeptidase_dim_dom"/>
</dbReference>
<evidence type="ECO:0000256" key="4">
    <source>
        <dbReference type="ARBA" id="ARBA00022801"/>
    </source>
</evidence>
<proteinExistence type="inferred from homology"/>
<evidence type="ECO:0000256" key="8">
    <source>
        <dbReference type="PIRSR" id="PIRSR037215-1"/>
    </source>
</evidence>
<feature type="active site" evidence="8">
    <location>
        <position position="87"/>
    </location>
</feature>
<dbReference type="InterPro" id="IPR010161">
    <property type="entry name" value="Peptidase_M20B"/>
</dbReference>
<dbReference type="RefSeq" id="WP_091149283.1">
    <property type="nucleotide sequence ID" value="NZ_FNAI01000004.1"/>
</dbReference>
<feature type="binding site" evidence="9">
    <location>
        <position position="387"/>
    </location>
    <ligand>
        <name>Zn(2+)</name>
        <dbReference type="ChEBI" id="CHEBI:29105"/>
        <label>2</label>
    </ligand>
</feature>
<name>A0A1G7ANR3_9SPHI</name>
<evidence type="ECO:0000256" key="6">
    <source>
        <dbReference type="ARBA" id="ARBA00023049"/>
    </source>
</evidence>
<dbReference type="PROSITE" id="PS00759">
    <property type="entry name" value="ARGE_DAPE_CPG2_2"/>
    <property type="match status" value="1"/>
</dbReference>
<feature type="binding site" evidence="9">
    <location>
        <position position="183"/>
    </location>
    <ligand>
        <name>Zn(2+)</name>
        <dbReference type="ChEBI" id="CHEBI:29105"/>
        <label>2</label>
    </ligand>
</feature>
<evidence type="ECO:0000259" key="10">
    <source>
        <dbReference type="Pfam" id="PF07687"/>
    </source>
</evidence>
<feature type="binding site" evidence="9">
    <location>
        <position position="205"/>
    </location>
    <ligand>
        <name>Zn(2+)</name>
        <dbReference type="ChEBI" id="CHEBI:29105"/>
        <label>1</label>
    </ligand>
</feature>
<dbReference type="NCBIfam" id="NF009920">
    <property type="entry name" value="PRK13381.1"/>
    <property type="match status" value="1"/>
</dbReference>
<feature type="binding site" evidence="9">
    <location>
        <position position="85"/>
    </location>
    <ligand>
        <name>Zn(2+)</name>
        <dbReference type="ChEBI" id="CHEBI:29105"/>
        <label>1</label>
    </ligand>
</feature>
<dbReference type="GO" id="GO:0008270">
    <property type="term" value="F:zinc ion binding"/>
    <property type="evidence" value="ECO:0007669"/>
    <property type="project" value="InterPro"/>
</dbReference>
<dbReference type="PIRSF" id="PIRSF037215">
    <property type="entry name" value="Peptidase_M20B"/>
    <property type="match status" value="1"/>
</dbReference>
<evidence type="ECO:0000256" key="7">
    <source>
        <dbReference type="NCBIfam" id="TIGR01882"/>
    </source>
</evidence>
<evidence type="ECO:0000256" key="3">
    <source>
        <dbReference type="ARBA" id="ARBA00022723"/>
    </source>
</evidence>
<sequence>MNFNSSLNFTVTERFLRYVTIDTQSDPSSVSFPSTEKQKDLSRLLVNELLAIGVSDAHIDEFGYVYATIPSNTNKQVPVICFCSHVDTAPDCSGKNVKPLVHKNYQGQDIVLPDDNTQVIKLTEHTDLKNQLGNDVITASGTTLLGADNKAGVAEIMDACYQLMNHPEIKHGDIRILFTPDEEVGHGVDHVDIAKLGAFAGYTMDGESAGNMENETFSADGARLTINGISAHPGFAKGKMESAIKIAGKIIAALPDSLSPEHTEDMEGFVHPVGMEGHVETATIDFIIRDFDAEKLKGHANVIRHTADAVLEQYPASSYTLTTSQQYRNMKGVLDENPQIVAYAMEAIDRTGLTAKLCSIRGGTDGSRLSFMGLPCPNIFAGEHAFHSKQEWVSVQDMQKAVETILHLCMIWEEKSYFNEDTIITCIRYAKQP</sequence>
<dbReference type="GO" id="GO:0005829">
    <property type="term" value="C:cytosol"/>
    <property type="evidence" value="ECO:0007669"/>
    <property type="project" value="TreeGrafter"/>
</dbReference>
<dbReference type="NCBIfam" id="NF003976">
    <property type="entry name" value="PRK05469.1"/>
    <property type="match status" value="1"/>
</dbReference>
<evidence type="ECO:0000256" key="1">
    <source>
        <dbReference type="ARBA" id="ARBA00009692"/>
    </source>
</evidence>
<keyword evidence="2" id="KW-0645">Protease</keyword>
<protein>
    <recommendedName>
        <fullName evidence="7">Peptidase T</fullName>
        <ecNumber evidence="7">3.4.11.4</ecNumber>
    </recommendedName>
</protein>
<dbReference type="Proteomes" id="UP000199072">
    <property type="component" value="Unassembled WGS sequence"/>
</dbReference>
<dbReference type="GO" id="GO:0008237">
    <property type="term" value="F:metallopeptidase activity"/>
    <property type="evidence" value="ECO:0007669"/>
    <property type="project" value="UniProtKB-KW"/>
</dbReference>
<dbReference type="InterPro" id="IPR001261">
    <property type="entry name" value="ArgE/DapE_CS"/>
</dbReference>
<feature type="domain" description="Peptidase M20 dimerisation" evidence="10">
    <location>
        <begin position="215"/>
        <end position="314"/>
    </location>
</feature>
<keyword evidence="6" id="KW-0482">Metalloprotease</keyword>
<feature type="binding site" evidence="9">
    <location>
        <position position="148"/>
    </location>
    <ligand>
        <name>Zn(2+)</name>
        <dbReference type="ChEBI" id="CHEBI:29105"/>
        <label>2</label>
    </ligand>
</feature>
<dbReference type="GO" id="GO:0045148">
    <property type="term" value="F:tripeptide aminopeptidase activity"/>
    <property type="evidence" value="ECO:0007669"/>
    <property type="project" value="UniProtKB-UniRule"/>
</dbReference>
<dbReference type="PANTHER" id="PTHR42994">
    <property type="entry name" value="PEPTIDASE T"/>
    <property type="match status" value="1"/>
</dbReference>
<dbReference type="GO" id="GO:0006518">
    <property type="term" value="P:peptide metabolic process"/>
    <property type="evidence" value="ECO:0007669"/>
    <property type="project" value="InterPro"/>
</dbReference>
<dbReference type="GO" id="GO:0006508">
    <property type="term" value="P:proteolysis"/>
    <property type="evidence" value="ECO:0007669"/>
    <property type="project" value="UniProtKB-UniRule"/>
</dbReference>
<comment type="similarity">
    <text evidence="1">Belongs to the peptidase M20B family.</text>
</comment>
<dbReference type="STRING" id="1391627.SAMN05216464_104195"/>
<keyword evidence="5 9" id="KW-0862">Zinc</keyword>
<dbReference type="Pfam" id="PF01546">
    <property type="entry name" value="Peptidase_M20"/>
    <property type="match status" value="1"/>
</dbReference>
<gene>
    <name evidence="11" type="ORF">SAMN05216464_104195</name>
</gene>
<dbReference type="Gene3D" id="3.40.630.10">
    <property type="entry name" value="Zn peptidases"/>
    <property type="match status" value="1"/>
</dbReference>
<dbReference type="InterPro" id="IPR002933">
    <property type="entry name" value="Peptidase_M20"/>
</dbReference>
<dbReference type="EMBL" id="FNAI01000004">
    <property type="protein sequence ID" value="SDE16574.1"/>
    <property type="molecule type" value="Genomic_DNA"/>
</dbReference>
<comment type="cofactor">
    <cofactor evidence="9">
        <name>Zn(2+)</name>
        <dbReference type="ChEBI" id="CHEBI:29105"/>
    </cofactor>
    <text evidence="9">Binds 2 Zn(2+) ions per subunit.</text>
</comment>
<evidence type="ECO:0000313" key="11">
    <source>
        <dbReference type="EMBL" id="SDE16574.1"/>
    </source>
</evidence>
<dbReference type="EC" id="3.4.11.4" evidence="7"/>
<keyword evidence="3 9" id="KW-0479">Metal-binding</keyword>
<keyword evidence="4" id="KW-0378">Hydrolase</keyword>
<dbReference type="InterPro" id="IPR011650">
    <property type="entry name" value="Peptidase_M20_dimer"/>
</dbReference>
<dbReference type="OrthoDB" id="9804934at2"/>
<dbReference type="SUPFAM" id="SSF55031">
    <property type="entry name" value="Bacterial exopeptidase dimerisation domain"/>
    <property type="match status" value="1"/>
</dbReference>
<evidence type="ECO:0000256" key="5">
    <source>
        <dbReference type="ARBA" id="ARBA00022833"/>
    </source>
</evidence>
<accession>A0A1G7ANR3</accession>
<keyword evidence="11" id="KW-0031">Aminopeptidase</keyword>
<evidence type="ECO:0000256" key="9">
    <source>
        <dbReference type="PIRSR" id="PIRSR037215-2"/>
    </source>
</evidence>
<keyword evidence="12" id="KW-1185">Reference proteome</keyword>
<dbReference type="Pfam" id="PF07687">
    <property type="entry name" value="M20_dimer"/>
    <property type="match status" value="1"/>
</dbReference>
<dbReference type="NCBIfam" id="TIGR01882">
    <property type="entry name" value="peptidase-T"/>
    <property type="match status" value="1"/>
</dbReference>
<evidence type="ECO:0000256" key="2">
    <source>
        <dbReference type="ARBA" id="ARBA00022670"/>
    </source>
</evidence>
<feature type="active site" description="Proton acceptor" evidence="8">
    <location>
        <position position="182"/>
    </location>
</feature>
<dbReference type="SUPFAM" id="SSF53187">
    <property type="entry name" value="Zn-dependent exopeptidases"/>
    <property type="match status" value="1"/>
</dbReference>
<dbReference type="PANTHER" id="PTHR42994:SF1">
    <property type="entry name" value="PEPTIDASE T"/>
    <property type="match status" value="1"/>
</dbReference>
<feature type="binding site" evidence="9">
    <location>
        <position position="148"/>
    </location>
    <ligand>
        <name>Zn(2+)</name>
        <dbReference type="ChEBI" id="CHEBI:29105"/>
        <label>1</label>
    </ligand>
</feature>
<evidence type="ECO:0000313" key="12">
    <source>
        <dbReference type="Proteomes" id="UP000199072"/>
    </source>
</evidence>
<dbReference type="AlphaFoldDB" id="A0A1G7ANR3"/>
<reference evidence="11 12" key="1">
    <citation type="submission" date="2016-10" db="EMBL/GenBank/DDBJ databases">
        <authorList>
            <person name="de Groot N.N."/>
        </authorList>
    </citation>
    <scope>NUCLEOTIDE SEQUENCE [LARGE SCALE GENOMIC DNA]</scope>
    <source>
        <strain evidence="11 12">47C3B</strain>
    </source>
</reference>
<organism evidence="11 12">
    <name type="scientific">Mucilaginibacter pineti</name>
    <dbReference type="NCBI Taxonomy" id="1391627"/>
    <lineage>
        <taxon>Bacteria</taxon>
        <taxon>Pseudomonadati</taxon>
        <taxon>Bacteroidota</taxon>
        <taxon>Sphingobacteriia</taxon>
        <taxon>Sphingobacteriales</taxon>
        <taxon>Sphingobacteriaceae</taxon>
        <taxon>Mucilaginibacter</taxon>
    </lineage>
</organism>